<dbReference type="STRING" id="43335.A0A4U5QRH0"/>
<dbReference type="EMBL" id="RCHU01000210">
    <property type="protein sequence ID" value="TKS11475.1"/>
    <property type="molecule type" value="Genomic_DNA"/>
</dbReference>
<dbReference type="PANTHER" id="PTHR38222">
    <property type="entry name" value="TFIIS N-TERMINAL DOMAIN-CONTAINING PROTEIN"/>
    <property type="match status" value="1"/>
</dbReference>
<protein>
    <submittedName>
        <fullName evidence="1">Uncharacterized protein</fullName>
    </submittedName>
</protein>
<organism evidence="1">
    <name type="scientific">Populus alba</name>
    <name type="common">White poplar</name>
    <dbReference type="NCBI Taxonomy" id="43335"/>
    <lineage>
        <taxon>Eukaryota</taxon>
        <taxon>Viridiplantae</taxon>
        <taxon>Streptophyta</taxon>
        <taxon>Embryophyta</taxon>
        <taxon>Tracheophyta</taxon>
        <taxon>Spermatophyta</taxon>
        <taxon>Magnoliopsida</taxon>
        <taxon>eudicotyledons</taxon>
        <taxon>Gunneridae</taxon>
        <taxon>Pentapetalae</taxon>
        <taxon>rosids</taxon>
        <taxon>fabids</taxon>
        <taxon>Malpighiales</taxon>
        <taxon>Salicaceae</taxon>
        <taxon>Saliceae</taxon>
        <taxon>Populus</taxon>
    </lineage>
</organism>
<proteinExistence type="predicted"/>
<dbReference type="PANTHER" id="PTHR38222:SF1">
    <property type="entry name" value="TFIIS N-TERMINAL DOMAIN-CONTAINING PROTEIN"/>
    <property type="match status" value="1"/>
</dbReference>
<reference evidence="1" key="1">
    <citation type="submission" date="2018-10" db="EMBL/GenBank/DDBJ databases">
        <title>Population genomic analysis revealed the cold adaptation of white poplar.</title>
        <authorList>
            <person name="Liu Y.-J."/>
        </authorList>
    </citation>
    <scope>NUCLEOTIDE SEQUENCE [LARGE SCALE GENOMIC DNA]</scope>
    <source>
        <strain evidence="1">PAL-ZL1</strain>
    </source>
</reference>
<name>A0A4U5QRH0_POPAL</name>
<comment type="caution">
    <text evidence="1">The sequence shown here is derived from an EMBL/GenBank/DDBJ whole genome shotgun (WGS) entry which is preliminary data.</text>
</comment>
<sequence length="143" mass="16117">MGAVFEKIVTYYDIRIIRLSLEALLSRMGKRRRFPDIEQDRDIQTREDKLGFCEKRFSRYLAMSGLVDIWTGELAKLREKGQAVWSSGSSPTNVGSSKVVPGEEGSLRLVKPLPASIRCMRVKSPALTYSEASLSMLIDCLNQ</sequence>
<gene>
    <name evidence="1" type="ORF">D5086_0000074180</name>
</gene>
<accession>A0A4U5QRH0</accession>
<evidence type="ECO:0000313" key="1">
    <source>
        <dbReference type="EMBL" id="TKS11475.1"/>
    </source>
</evidence>
<dbReference type="AlphaFoldDB" id="A0A4U5QRH0"/>